<evidence type="ECO:0008006" key="3">
    <source>
        <dbReference type="Google" id="ProtNLM"/>
    </source>
</evidence>
<evidence type="ECO:0000256" key="1">
    <source>
        <dbReference type="SAM" id="MobiDB-lite"/>
    </source>
</evidence>
<name>A0A0F9WK37_9ZZZZ</name>
<dbReference type="AlphaFoldDB" id="A0A0F9WK37"/>
<feature type="compositionally biased region" description="Low complexity" evidence="1">
    <location>
        <begin position="320"/>
        <end position="334"/>
    </location>
</feature>
<proteinExistence type="predicted"/>
<feature type="compositionally biased region" description="Basic and acidic residues" evidence="1">
    <location>
        <begin position="308"/>
        <end position="319"/>
    </location>
</feature>
<gene>
    <name evidence="2" type="ORF">LCGC14_0269050</name>
</gene>
<protein>
    <recommendedName>
        <fullName evidence="3">Tetratricopeptide repeat protein</fullName>
    </recommendedName>
</protein>
<dbReference type="InterPro" id="IPR011990">
    <property type="entry name" value="TPR-like_helical_dom_sf"/>
</dbReference>
<comment type="caution">
    <text evidence="2">The sequence shown here is derived from an EMBL/GenBank/DDBJ whole genome shotgun (WGS) entry which is preliminary data.</text>
</comment>
<dbReference type="Gene3D" id="1.25.40.10">
    <property type="entry name" value="Tetratricopeptide repeat domain"/>
    <property type="match status" value="1"/>
</dbReference>
<accession>A0A0F9WK37</accession>
<feature type="compositionally biased region" description="Basic and acidic residues" evidence="1">
    <location>
        <begin position="347"/>
        <end position="358"/>
    </location>
</feature>
<reference evidence="2" key="1">
    <citation type="journal article" date="2015" name="Nature">
        <title>Complex archaea that bridge the gap between prokaryotes and eukaryotes.</title>
        <authorList>
            <person name="Spang A."/>
            <person name="Saw J.H."/>
            <person name="Jorgensen S.L."/>
            <person name="Zaremba-Niedzwiedzka K."/>
            <person name="Martijn J."/>
            <person name="Lind A.E."/>
            <person name="van Eijk R."/>
            <person name="Schleper C."/>
            <person name="Guy L."/>
            <person name="Ettema T.J."/>
        </authorList>
    </citation>
    <scope>NUCLEOTIDE SEQUENCE</scope>
</reference>
<feature type="region of interest" description="Disordered" evidence="1">
    <location>
        <begin position="292"/>
        <end position="370"/>
    </location>
</feature>
<sequence length="402" mass="45016">MIDRRFGGTAMVWAAACLIGAAVTATAFAQAIEPPAEPGALEDVLSPLSEDELLELIAQANVRRLEVEREQVIAEIRQGLLYDPQQIAEAVKLLREEQATTRLQGIRRIAKALALVDPRFARARELLAAGKNDQAVATAKKLLDAQQTTLLAAAKHLLYADGLRADGQAIEAAEAYHQMLKAMPERISFAATAAVRAGQTYDQAGRGLYAKQAYAFCLKNYGLAMTEDEVRLLMARVEQLEEIYANPLETVGEMMGQVTDKLEAADSGRATQAKQQEIILVLEDLIRTIEENQRQSDSQSQQRQRQKRQNEQSRGRQDQQRPSPGQRPSRPTSPLEVSRLIAGRLPEPTKRATVHDTDESGDWSTLPPRRREEIQQIMRRAMSSRYRRLVSDYHRRLAEQEE</sequence>
<evidence type="ECO:0000313" key="2">
    <source>
        <dbReference type="EMBL" id="KKN86351.1"/>
    </source>
</evidence>
<dbReference type="EMBL" id="LAZR01000148">
    <property type="protein sequence ID" value="KKN86351.1"/>
    <property type="molecule type" value="Genomic_DNA"/>
</dbReference>
<organism evidence="2">
    <name type="scientific">marine sediment metagenome</name>
    <dbReference type="NCBI Taxonomy" id="412755"/>
    <lineage>
        <taxon>unclassified sequences</taxon>
        <taxon>metagenomes</taxon>
        <taxon>ecological metagenomes</taxon>
    </lineage>
</organism>
<dbReference type="PROSITE" id="PS51257">
    <property type="entry name" value="PROKAR_LIPOPROTEIN"/>
    <property type="match status" value="1"/>
</dbReference>